<evidence type="ECO:0000313" key="1">
    <source>
        <dbReference type="EMBL" id="OWK06703.1"/>
    </source>
</evidence>
<protein>
    <submittedName>
        <fullName evidence="1">Uncharacterized protein</fullName>
    </submittedName>
</protein>
<name>A0A212CKY8_CEREH</name>
<sequence>MKRHRETKETSLIASRLNNSVTIALSWTWAPLQLGDLAPHASVSSFPSFLLASVDAGVSQSQDTYIMKRHRETKETSLIASRLNNSVTIALSWTWAPLQLGDLAPHA</sequence>
<comment type="caution">
    <text evidence="1">The sequence shown here is derived from an EMBL/GenBank/DDBJ whole genome shotgun (WGS) entry which is preliminary data.</text>
</comment>
<accession>A0A212CKY8</accession>
<dbReference type="EMBL" id="MKHE01000018">
    <property type="protein sequence ID" value="OWK06703.1"/>
    <property type="molecule type" value="Genomic_DNA"/>
</dbReference>
<reference evidence="1 2" key="1">
    <citation type="journal article" date="2018" name="Mol. Genet. Genomics">
        <title>The red deer Cervus elaphus genome CerEla1.0: sequencing, annotating, genes, and chromosomes.</title>
        <authorList>
            <person name="Bana N.A."/>
            <person name="Nyiri A."/>
            <person name="Nagy J."/>
            <person name="Frank K."/>
            <person name="Nagy T."/>
            <person name="Steger V."/>
            <person name="Schiller M."/>
            <person name="Lakatos P."/>
            <person name="Sugar L."/>
            <person name="Horn P."/>
            <person name="Barta E."/>
            <person name="Orosz L."/>
        </authorList>
    </citation>
    <scope>NUCLEOTIDE SEQUENCE [LARGE SCALE GENOMIC DNA]</scope>
    <source>
        <strain evidence="1">Hungarian</strain>
    </source>
</reference>
<evidence type="ECO:0000313" key="2">
    <source>
        <dbReference type="Proteomes" id="UP000242450"/>
    </source>
</evidence>
<dbReference type="Proteomes" id="UP000242450">
    <property type="component" value="Chromosome 18"/>
</dbReference>
<feature type="non-terminal residue" evidence="1">
    <location>
        <position position="107"/>
    </location>
</feature>
<keyword evidence="2" id="KW-1185">Reference proteome</keyword>
<gene>
    <name evidence="1" type="ORF">Celaphus_00012340</name>
</gene>
<dbReference type="AlphaFoldDB" id="A0A212CKY8"/>
<proteinExistence type="predicted"/>
<organism evidence="1 2">
    <name type="scientific">Cervus elaphus hippelaphus</name>
    <name type="common">European red deer</name>
    <dbReference type="NCBI Taxonomy" id="46360"/>
    <lineage>
        <taxon>Eukaryota</taxon>
        <taxon>Metazoa</taxon>
        <taxon>Chordata</taxon>
        <taxon>Craniata</taxon>
        <taxon>Vertebrata</taxon>
        <taxon>Euteleostomi</taxon>
        <taxon>Mammalia</taxon>
        <taxon>Eutheria</taxon>
        <taxon>Laurasiatheria</taxon>
        <taxon>Artiodactyla</taxon>
        <taxon>Ruminantia</taxon>
        <taxon>Pecora</taxon>
        <taxon>Cervidae</taxon>
        <taxon>Cervinae</taxon>
        <taxon>Cervus</taxon>
    </lineage>
</organism>